<name>A0A933GP11_UNCTE</name>
<dbReference type="PANTHER" id="PTHR40394:SF2">
    <property type="entry name" value="QUINOL:CYTOCHROME C OXIDOREDUCTASE MEMBRANE PROTEIN"/>
    <property type="match status" value="1"/>
</dbReference>
<dbReference type="PANTHER" id="PTHR40394">
    <property type="entry name" value="LIPOPROTEIN-RELATED"/>
    <property type="match status" value="1"/>
</dbReference>
<evidence type="ECO:0000256" key="2">
    <source>
        <dbReference type="ARBA" id="ARBA00022723"/>
    </source>
</evidence>
<evidence type="ECO:0000259" key="6">
    <source>
        <dbReference type="PROSITE" id="PS51007"/>
    </source>
</evidence>
<comment type="caution">
    <text evidence="7">The sequence shown here is derived from an EMBL/GenBank/DDBJ whole genome shotgun (WGS) entry which is preliminary data.</text>
</comment>
<keyword evidence="3 4" id="KW-0408">Iron</keyword>
<evidence type="ECO:0000256" key="1">
    <source>
        <dbReference type="ARBA" id="ARBA00022617"/>
    </source>
</evidence>
<feature type="domain" description="Cytochrome c" evidence="6">
    <location>
        <begin position="49"/>
        <end position="133"/>
    </location>
</feature>
<evidence type="ECO:0000313" key="8">
    <source>
        <dbReference type="Proteomes" id="UP000772181"/>
    </source>
</evidence>
<dbReference type="GO" id="GO:0009055">
    <property type="term" value="F:electron transfer activity"/>
    <property type="evidence" value="ECO:0007669"/>
    <property type="project" value="InterPro"/>
</dbReference>
<keyword evidence="1 4" id="KW-0349">Heme</keyword>
<dbReference type="Pfam" id="PF13442">
    <property type="entry name" value="Cytochrome_CBB3"/>
    <property type="match status" value="1"/>
</dbReference>
<dbReference type="InterPro" id="IPR036909">
    <property type="entry name" value="Cyt_c-like_dom_sf"/>
</dbReference>
<dbReference type="InterPro" id="IPR009056">
    <property type="entry name" value="Cyt_c-like_dom"/>
</dbReference>
<evidence type="ECO:0000256" key="5">
    <source>
        <dbReference type="SAM" id="MobiDB-lite"/>
    </source>
</evidence>
<organism evidence="7 8">
    <name type="scientific">Tectimicrobiota bacterium</name>
    <dbReference type="NCBI Taxonomy" id="2528274"/>
    <lineage>
        <taxon>Bacteria</taxon>
        <taxon>Pseudomonadati</taxon>
        <taxon>Nitrospinota/Tectimicrobiota group</taxon>
        <taxon>Candidatus Tectimicrobiota</taxon>
    </lineage>
</organism>
<evidence type="ECO:0000313" key="7">
    <source>
        <dbReference type="EMBL" id="MBI4596229.1"/>
    </source>
</evidence>
<dbReference type="Gene3D" id="1.10.760.10">
    <property type="entry name" value="Cytochrome c-like domain"/>
    <property type="match status" value="1"/>
</dbReference>
<dbReference type="GO" id="GO:0020037">
    <property type="term" value="F:heme binding"/>
    <property type="evidence" value="ECO:0007669"/>
    <property type="project" value="InterPro"/>
</dbReference>
<evidence type="ECO:0000256" key="4">
    <source>
        <dbReference type="PROSITE-ProRule" id="PRU00433"/>
    </source>
</evidence>
<feature type="region of interest" description="Disordered" evidence="5">
    <location>
        <begin position="1"/>
        <end position="22"/>
    </location>
</feature>
<keyword evidence="2 4" id="KW-0479">Metal-binding</keyword>
<reference evidence="7" key="1">
    <citation type="submission" date="2020-07" db="EMBL/GenBank/DDBJ databases">
        <title>Huge and variable diversity of episymbiotic CPR bacteria and DPANN archaea in groundwater ecosystems.</title>
        <authorList>
            <person name="He C.Y."/>
            <person name="Keren R."/>
            <person name="Whittaker M."/>
            <person name="Farag I.F."/>
            <person name="Doudna J."/>
            <person name="Cate J.H.D."/>
            <person name="Banfield J.F."/>
        </authorList>
    </citation>
    <scope>NUCLEOTIDE SEQUENCE</scope>
    <source>
        <strain evidence="7">NC_groundwater_1482_Ag_S-0.65um_47_24</strain>
    </source>
</reference>
<proteinExistence type="predicted"/>
<gene>
    <name evidence="7" type="ORF">HY730_07640</name>
</gene>
<dbReference type="AlphaFoldDB" id="A0A933GP11"/>
<dbReference type="SUPFAM" id="SSF46626">
    <property type="entry name" value="Cytochrome c"/>
    <property type="match status" value="1"/>
</dbReference>
<accession>A0A933GP11</accession>
<dbReference type="EMBL" id="JACQWF010000338">
    <property type="protein sequence ID" value="MBI4596229.1"/>
    <property type="molecule type" value="Genomic_DNA"/>
</dbReference>
<protein>
    <submittedName>
        <fullName evidence="7">C-type cytochrome</fullName>
    </submittedName>
</protein>
<dbReference type="PROSITE" id="PS51007">
    <property type="entry name" value="CYTC"/>
    <property type="match status" value="1"/>
</dbReference>
<evidence type="ECO:0000256" key="3">
    <source>
        <dbReference type="ARBA" id="ARBA00023004"/>
    </source>
</evidence>
<dbReference type="Proteomes" id="UP000772181">
    <property type="component" value="Unassembled WGS sequence"/>
</dbReference>
<dbReference type="GO" id="GO:0046872">
    <property type="term" value="F:metal ion binding"/>
    <property type="evidence" value="ECO:0007669"/>
    <property type="project" value="UniProtKB-KW"/>
</dbReference>
<sequence>MYEQPALQPHRQPAISKPEGTISIDGEALISGRDEADKKLSNPVKVDERTLAKGKKLFNIFCSVCHGPEAKGNGPIASKYVQPPDLAMDFYKQRSDGHIYGTIRFGSVVMPPYGEAMSSEEIWEVVNYLRSLQGK</sequence>